<accession>A0A139A5J4</accession>
<evidence type="ECO:0000259" key="4">
    <source>
        <dbReference type="Pfam" id="PF00561"/>
    </source>
</evidence>
<dbReference type="OrthoDB" id="408373at2759"/>
<gene>
    <name evidence="5" type="ORF">M427DRAFT_59880</name>
</gene>
<proteinExistence type="inferred from homology"/>
<dbReference type="InterPro" id="IPR000639">
    <property type="entry name" value="Epox_hydrolase-like"/>
</dbReference>
<evidence type="ECO:0000256" key="2">
    <source>
        <dbReference type="ARBA" id="ARBA00038334"/>
    </source>
</evidence>
<sequence>MPALSKFSSKASLPAPSLIDRLARWILAIPAIRTIFAVGILGSMVVRMAIANLVQRVLGTAPKRANLIMSEDRKRAAEFRLLKDETAGKHRYATIDGVKLHFVEGGSKTAPLIIFLHGFPQNWTIWRNVLPPLARKYRVVALDMRGYGGSDIPEGGRGAYSLTKLTGDVKELAEMLQVEAGNDKDAKFTLCGHDWGAVVSWEFAARYSRVLSHLVIVNVPPPNAFDRNMTFRQLSKSWYIVWFQIPGAADKALTENDAAGLGNMLRDIRNVKEEDIDVFRYGMFREEGRMTAAINYYRANMAGSTDAFTKIPTLDVPTLVVWGENDIALDLTTALWGIEDYVPNVSVEILKGVGHFVPDEEPANLAETIQKFLQ</sequence>
<dbReference type="PRINTS" id="PR00111">
    <property type="entry name" value="ABHYDROLASE"/>
</dbReference>
<dbReference type="PANTHER" id="PTHR43329">
    <property type="entry name" value="EPOXIDE HYDROLASE"/>
    <property type="match status" value="1"/>
</dbReference>
<dbReference type="Gene3D" id="3.40.50.1820">
    <property type="entry name" value="alpha/beta hydrolase"/>
    <property type="match status" value="1"/>
</dbReference>
<evidence type="ECO:0000256" key="1">
    <source>
        <dbReference type="ARBA" id="ARBA00022801"/>
    </source>
</evidence>
<protein>
    <submittedName>
        <fullName evidence="5">Alpha/beta-hydrolase</fullName>
    </submittedName>
</protein>
<keyword evidence="3" id="KW-1133">Transmembrane helix</keyword>
<feature type="transmembrane region" description="Helical" evidence="3">
    <location>
        <begin position="22"/>
        <end position="46"/>
    </location>
</feature>
<dbReference type="AlphaFoldDB" id="A0A139A5J4"/>
<comment type="similarity">
    <text evidence="2">Belongs to the AB hydrolase superfamily. Epoxide hydrolase family.</text>
</comment>
<dbReference type="Pfam" id="PF00561">
    <property type="entry name" value="Abhydrolase_1"/>
    <property type="match status" value="1"/>
</dbReference>
<keyword evidence="6" id="KW-1185">Reference proteome</keyword>
<keyword evidence="3" id="KW-0472">Membrane</keyword>
<evidence type="ECO:0000313" key="5">
    <source>
        <dbReference type="EMBL" id="KXS12011.1"/>
    </source>
</evidence>
<reference evidence="5 6" key="1">
    <citation type="journal article" date="2015" name="Genome Biol. Evol.">
        <title>Phylogenomic analyses indicate that early fungi evolved digesting cell walls of algal ancestors of land plants.</title>
        <authorList>
            <person name="Chang Y."/>
            <person name="Wang S."/>
            <person name="Sekimoto S."/>
            <person name="Aerts A.L."/>
            <person name="Choi C."/>
            <person name="Clum A."/>
            <person name="LaButti K.M."/>
            <person name="Lindquist E.A."/>
            <person name="Yee Ngan C."/>
            <person name="Ohm R.A."/>
            <person name="Salamov A.A."/>
            <person name="Grigoriev I.V."/>
            <person name="Spatafora J.W."/>
            <person name="Berbee M.L."/>
        </authorList>
    </citation>
    <scope>NUCLEOTIDE SEQUENCE [LARGE SCALE GENOMIC DNA]</scope>
    <source>
        <strain evidence="5 6">JEL478</strain>
    </source>
</reference>
<keyword evidence="1 5" id="KW-0378">Hydrolase</keyword>
<keyword evidence="3" id="KW-0812">Transmembrane</keyword>
<dbReference type="OMA" id="YLEWNPQ"/>
<feature type="domain" description="AB hydrolase-1" evidence="4">
    <location>
        <begin position="111"/>
        <end position="362"/>
    </location>
</feature>
<evidence type="ECO:0000256" key="3">
    <source>
        <dbReference type="SAM" id="Phobius"/>
    </source>
</evidence>
<dbReference type="PRINTS" id="PR00412">
    <property type="entry name" value="EPOXHYDRLASE"/>
</dbReference>
<dbReference type="InterPro" id="IPR029058">
    <property type="entry name" value="AB_hydrolase_fold"/>
</dbReference>
<dbReference type="EMBL" id="KQ965792">
    <property type="protein sequence ID" value="KXS12011.1"/>
    <property type="molecule type" value="Genomic_DNA"/>
</dbReference>
<evidence type="ECO:0000313" key="6">
    <source>
        <dbReference type="Proteomes" id="UP000070544"/>
    </source>
</evidence>
<dbReference type="STRING" id="1344416.A0A139A5J4"/>
<dbReference type="GO" id="GO:0016787">
    <property type="term" value="F:hydrolase activity"/>
    <property type="evidence" value="ECO:0007669"/>
    <property type="project" value="UniProtKB-KW"/>
</dbReference>
<dbReference type="InterPro" id="IPR000073">
    <property type="entry name" value="AB_hydrolase_1"/>
</dbReference>
<dbReference type="Proteomes" id="UP000070544">
    <property type="component" value="Unassembled WGS sequence"/>
</dbReference>
<dbReference type="SUPFAM" id="SSF53474">
    <property type="entry name" value="alpha/beta-Hydrolases"/>
    <property type="match status" value="1"/>
</dbReference>
<organism evidence="5 6">
    <name type="scientific">Gonapodya prolifera (strain JEL478)</name>
    <name type="common">Monoblepharis prolifera</name>
    <dbReference type="NCBI Taxonomy" id="1344416"/>
    <lineage>
        <taxon>Eukaryota</taxon>
        <taxon>Fungi</taxon>
        <taxon>Fungi incertae sedis</taxon>
        <taxon>Chytridiomycota</taxon>
        <taxon>Chytridiomycota incertae sedis</taxon>
        <taxon>Monoblepharidomycetes</taxon>
        <taxon>Monoblepharidales</taxon>
        <taxon>Gonapodyaceae</taxon>
        <taxon>Gonapodya</taxon>
    </lineage>
</organism>
<name>A0A139A5J4_GONPJ</name>